<dbReference type="EMBL" id="AVOT02011824">
    <property type="protein sequence ID" value="MBW0492929.1"/>
    <property type="molecule type" value="Genomic_DNA"/>
</dbReference>
<reference evidence="1" key="1">
    <citation type="submission" date="2021-03" db="EMBL/GenBank/DDBJ databases">
        <title>Draft genome sequence of rust myrtle Austropuccinia psidii MF-1, a brazilian biotype.</title>
        <authorList>
            <person name="Quecine M.C."/>
            <person name="Pachon D.M.R."/>
            <person name="Bonatelli M.L."/>
            <person name="Correr F.H."/>
            <person name="Franceschini L.M."/>
            <person name="Leite T.F."/>
            <person name="Margarido G.R.A."/>
            <person name="Almeida C.A."/>
            <person name="Ferrarezi J.A."/>
            <person name="Labate C.A."/>
        </authorList>
    </citation>
    <scope>NUCLEOTIDE SEQUENCE</scope>
    <source>
        <strain evidence="1">MF-1</strain>
    </source>
</reference>
<evidence type="ECO:0000313" key="1">
    <source>
        <dbReference type="EMBL" id="MBW0492929.1"/>
    </source>
</evidence>
<protein>
    <submittedName>
        <fullName evidence="1">Uncharacterized protein</fullName>
    </submittedName>
</protein>
<keyword evidence="2" id="KW-1185">Reference proteome</keyword>
<dbReference type="AlphaFoldDB" id="A0A9Q3CX74"/>
<evidence type="ECO:0000313" key="2">
    <source>
        <dbReference type="Proteomes" id="UP000765509"/>
    </source>
</evidence>
<name>A0A9Q3CX74_9BASI</name>
<accession>A0A9Q3CX74</accession>
<gene>
    <name evidence="1" type="ORF">O181_032644</name>
</gene>
<comment type="caution">
    <text evidence="1">The sequence shown here is derived from an EMBL/GenBank/DDBJ whole genome shotgun (WGS) entry which is preliminary data.</text>
</comment>
<sequence>MRPKGGRPLAPRVRWVPNHKWAHLHQFLTMDPNPPILAKNSKDPIFDQGPPVAHFQSWPLVPPKATSSAKIHSSPQLKGKISHSSMNPVLKDAGVMHIWWYIPLCTIFAQKSNGDVFRNQFHDSKSRSQTPSPILKEDSSAHQSGNQWWLSEDHFRTPTTWPCRSWVGNSSRIIPRDIHHSISFQGRKYFNTPWTAQLVHTGSN</sequence>
<organism evidence="1 2">
    <name type="scientific">Austropuccinia psidii MF-1</name>
    <dbReference type="NCBI Taxonomy" id="1389203"/>
    <lineage>
        <taxon>Eukaryota</taxon>
        <taxon>Fungi</taxon>
        <taxon>Dikarya</taxon>
        <taxon>Basidiomycota</taxon>
        <taxon>Pucciniomycotina</taxon>
        <taxon>Pucciniomycetes</taxon>
        <taxon>Pucciniales</taxon>
        <taxon>Sphaerophragmiaceae</taxon>
        <taxon>Austropuccinia</taxon>
    </lineage>
</organism>
<dbReference type="Proteomes" id="UP000765509">
    <property type="component" value="Unassembled WGS sequence"/>
</dbReference>
<proteinExistence type="predicted"/>